<dbReference type="Proteomes" id="UP001056681">
    <property type="component" value="Chromosome"/>
</dbReference>
<name>A0ABY4T604_9GAMM</name>
<accession>A0ABY4T604</accession>
<evidence type="ECO:0000313" key="2">
    <source>
        <dbReference type="Proteomes" id="UP001056681"/>
    </source>
</evidence>
<keyword evidence="2" id="KW-1185">Reference proteome</keyword>
<protein>
    <submittedName>
        <fullName evidence="1">Uncharacterized protein</fullName>
    </submittedName>
</protein>
<proteinExistence type="predicted"/>
<dbReference type="RefSeq" id="WP_250340157.1">
    <property type="nucleotide sequence ID" value="NZ_CP063231.1"/>
</dbReference>
<sequence>MASKKRIQVKELEVKENVGIRVDKQSLPSCSTIFVDQMLGMQLGPFTSKLTLGVQSQDTEGEEVIVPTSVLIMPTNQCLAMAKALMEVFSQGEIVSRLTELQGSFQKEMSELAKEAAGL</sequence>
<gene>
    <name evidence="1" type="ORF">IM816_05930</name>
</gene>
<dbReference type="EMBL" id="CP063231">
    <property type="protein sequence ID" value="URL59635.1"/>
    <property type="molecule type" value="Genomic_DNA"/>
</dbReference>
<organism evidence="1 2">
    <name type="scientific">Luteibacter flocculans</name>
    <dbReference type="NCBI Taxonomy" id="2780091"/>
    <lineage>
        <taxon>Bacteria</taxon>
        <taxon>Pseudomonadati</taxon>
        <taxon>Pseudomonadota</taxon>
        <taxon>Gammaproteobacteria</taxon>
        <taxon>Lysobacterales</taxon>
        <taxon>Rhodanobacteraceae</taxon>
        <taxon>Luteibacter</taxon>
    </lineage>
</organism>
<evidence type="ECO:0000313" key="1">
    <source>
        <dbReference type="EMBL" id="URL59635.1"/>
    </source>
</evidence>
<reference evidence="1" key="1">
    <citation type="submission" date="2020-10" db="EMBL/GenBank/DDBJ databases">
        <title>Whole-genome sequence of Luteibacter sp. EIF3.</title>
        <authorList>
            <person name="Friedrich I."/>
            <person name="Hertel R."/>
            <person name="Daniel R."/>
        </authorList>
    </citation>
    <scope>NUCLEOTIDE SEQUENCE</scope>
    <source>
        <strain evidence="1">EIF3</strain>
    </source>
</reference>